<accession>A0A2G5IAQ3</accession>
<feature type="region of interest" description="Disordered" evidence="1">
    <location>
        <begin position="727"/>
        <end position="747"/>
    </location>
</feature>
<dbReference type="Gene3D" id="1.20.58.2130">
    <property type="match status" value="1"/>
</dbReference>
<dbReference type="AlphaFoldDB" id="A0A2G5IAQ3"/>
<evidence type="ECO:0000256" key="1">
    <source>
        <dbReference type="SAM" id="MobiDB-lite"/>
    </source>
</evidence>
<dbReference type="PANTHER" id="PTHR28067:SF1">
    <property type="entry name" value="DNA REPLICATION REGULATOR SLD3"/>
    <property type="match status" value="1"/>
</dbReference>
<dbReference type="InterPro" id="IPR013948">
    <property type="entry name" value="DNA_replication_reg_Sld3_C"/>
</dbReference>
<dbReference type="EMBL" id="LKMD01000100">
    <property type="protein sequence ID" value="PIB01762.1"/>
    <property type="molecule type" value="Genomic_DNA"/>
</dbReference>
<proteinExistence type="predicted"/>
<dbReference type="EMBL" id="CP134184">
    <property type="protein sequence ID" value="WPA96498.1"/>
    <property type="molecule type" value="Genomic_DNA"/>
</dbReference>
<feature type="region of interest" description="Disordered" evidence="1">
    <location>
        <begin position="396"/>
        <end position="424"/>
    </location>
</feature>
<evidence type="ECO:0000259" key="2">
    <source>
        <dbReference type="Pfam" id="PF08639"/>
    </source>
</evidence>
<dbReference type="PANTHER" id="PTHR28067">
    <property type="entry name" value="DNA REPLICATION REGULATOR SLD3"/>
    <property type="match status" value="1"/>
</dbReference>
<dbReference type="InterPro" id="IPR042511">
    <property type="entry name" value="Sld3"/>
</dbReference>
<dbReference type="Proteomes" id="UP000230605">
    <property type="component" value="Chromosome 1"/>
</dbReference>
<sequence>MSVSHDAAFPVTTTAIPITTPQKRRRDELDDSRIDIDRRPIIVHACTADAPTPSLVLTPQCLLSRAQLPIAYLDPAQDCRRLFTAHVHLLETGQEFYNNTALLLVEDEADHSLYTIERVQTRKYALCRLTRSVALEELLALPPLETEAGAPAKKRCVPQSGGKDQSWWATAAVGAPSCSTYASEQIPKLSMQPQGPSPFVREEVPLADQESLACIEAPVPEVIPTANFEQTLEDLSKHYLDALYLSRTTLAYFVKGPLARARAALSSQPAALIAFLRGAMLNPTSMDKKFRDVLAGIVKDISVLDTPTTLSKSRRKKKWRSKRDKHGLFVDEKEYIEGWWRKHDEDMQTPLTNETNEALLKRRLQVVRNRETLLQVVVAMEVLALEQVAAACSEDPPIAVRSEDPPGNNGEIGSKDKKQRKKKEIDAHASLDTLVERLNIFHTVEASPVKTKDGESCSANADTKDELKTFAAEVIIPFFASRIFDIANSVSKKLGGPSASRPREKSSVKAPRKPGEPTVRQPPEKKPRKPLGRTSTDTLNHVGRQPPALMRSSTDKDALAPLIKRERSETPSLHDIAAAKTAATVSRKKPTGLDHYTAKHRQIDLSAMSQANQAKIRKNKDLEEKILKDALNGIRKPNRALATEETARNADESFARALARSKPTKSQTQRSMSAKDSTRITATPRHVKATPAGRRQSHNMPEVRSGSTTAVPSSAIGNAADAYVPGSTFAVPQTGHRDRHKDVAETPSRGFARFMPSGLARAPGTLIESPTLSRSAPISATPLRPLRMPALTETPLAEQGTELARLGTTSHTSLALSDQHDDSGIGLESPGMRNKPSIYDALGWNEDYDELA</sequence>
<feature type="region of interest" description="Disordered" evidence="1">
    <location>
        <begin position="491"/>
        <end position="556"/>
    </location>
</feature>
<gene>
    <name evidence="3" type="ORF">CB0940_01074</name>
    <name evidence="4" type="ORF">RHO25_001105</name>
</gene>
<name>A0A2G5IAQ3_CERBT</name>
<evidence type="ECO:0000313" key="5">
    <source>
        <dbReference type="Proteomes" id="UP000230605"/>
    </source>
</evidence>
<evidence type="ECO:0000313" key="3">
    <source>
        <dbReference type="EMBL" id="PIB01762.1"/>
    </source>
</evidence>
<dbReference type="GO" id="GO:0031261">
    <property type="term" value="C:DNA replication preinitiation complex"/>
    <property type="evidence" value="ECO:0007669"/>
    <property type="project" value="TreeGrafter"/>
</dbReference>
<protein>
    <recommendedName>
        <fullName evidence="2">DNA replication regulator Sld3 C-terminal domain-containing protein</fullName>
    </recommendedName>
</protein>
<evidence type="ECO:0000313" key="6">
    <source>
        <dbReference type="Proteomes" id="UP001302367"/>
    </source>
</evidence>
<feature type="compositionally biased region" description="Polar residues" evidence="1">
    <location>
        <begin position="664"/>
        <end position="681"/>
    </location>
</feature>
<dbReference type="Proteomes" id="UP001302367">
    <property type="component" value="Chromosome 1"/>
</dbReference>
<dbReference type="GO" id="GO:0006270">
    <property type="term" value="P:DNA replication initiation"/>
    <property type="evidence" value="ECO:0007669"/>
    <property type="project" value="InterPro"/>
</dbReference>
<feature type="region of interest" description="Disordered" evidence="1">
    <location>
        <begin position="638"/>
        <end position="714"/>
    </location>
</feature>
<feature type="compositionally biased region" description="Polar residues" evidence="1">
    <location>
        <begin position="705"/>
        <end position="714"/>
    </location>
</feature>
<keyword evidence="6" id="KW-1185">Reference proteome</keyword>
<dbReference type="OrthoDB" id="5395343at2759"/>
<feature type="region of interest" description="Disordered" evidence="1">
    <location>
        <begin position="808"/>
        <end position="839"/>
    </location>
</feature>
<dbReference type="Pfam" id="PF08639">
    <property type="entry name" value="Sld3_STD"/>
    <property type="match status" value="1"/>
</dbReference>
<reference evidence="4 6" key="2">
    <citation type="submission" date="2023-09" db="EMBL/GenBank/DDBJ databases">
        <title>Complete-Gapless Cercospora beticola genome.</title>
        <authorList>
            <person name="Wyatt N.A."/>
            <person name="Spanner R.E."/>
            <person name="Bolton M.D."/>
        </authorList>
    </citation>
    <scope>NUCLEOTIDE SEQUENCE [LARGE SCALE GENOMIC DNA]</scope>
    <source>
        <strain evidence="4">Cb09-40</strain>
    </source>
</reference>
<feature type="compositionally biased region" description="Basic and acidic residues" evidence="1">
    <location>
        <begin position="645"/>
        <end position="654"/>
    </location>
</feature>
<reference evidence="3 5" key="1">
    <citation type="submission" date="2015-10" db="EMBL/GenBank/DDBJ databases">
        <title>The cercosporin biosynthetic gene cluster was horizontally transferred to several fungal lineages and shown to be expanded in Cercospora beticola based on microsynteny with recipient genomes.</title>
        <authorList>
            <person name="De Jonge R."/>
            <person name="Ebert M.K."/>
            <person name="Suttle J.C."/>
            <person name="Jurick Ii W.M."/>
            <person name="Secor G.A."/>
            <person name="Thomma B.P."/>
            <person name="Van De Peer Y."/>
            <person name="Bolton M.D."/>
        </authorList>
    </citation>
    <scope>NUCLEOTIDE SEQUENCE [LARGE SCALE GENOMIC DNA]</scope>
    <source>
        <strain evidence="3 5">09-40</strain>
    </source>
</reference>
<feature type="domain" description="DNA replication regulator Sld3 C-terminal" evidence="2">
    <location>
        <begin position="231"/>
        <end position="749"/>
    </location>
</feature>
<evidence type="ECO:0000313" key="4">
    <source>
        <dbReference type="EMBL" id="WPA96498.1"/>
    </source>
</evidence>
<organism evidence="3 5">
    <name type="scientific">Cercospora beticola</name>
    <name type="common">Sugarbeet leaf spot fungus</name>
    <dbReference type="NCBI Taxonomy" id="122368"/>
    <lineage>
        <taxon>Eukaryota</taxon>
        <taxon>Fungi</taxon>
        <taxon>Dikarya</taxon>
        <taxon>Ascomycota</taxon>
        <taxon>Pezizomycotina</taxon>
        <taxon>Dothideomycetes</taxon>
        <taxon>Dothideomycetidae</taxon>
        <taxon>Mycosphaerellales</taxon>
        <taxon>Mycosphaerellaceae</taxon>
        <taxon>Cercospora</taxon>
    </lineage>
</organism>